<dbReference type="CDD" id="cd08414">
    <property type="entry name" value="PBP2_LTTR_aromatics_like"/>
    <property type="match status" value="1"/>
</dbReference>
<protein>
    <submittedName>
        <fullName evidence="6">LysR substrate binding domain protein</fullName>
    </submittedName>
</protein>
<dbReference type="PROSITE" id="PS50931">
    <property type="entry name" value="HTH_LYSR"/>
    <property type="match status" value="1"/>
</dbReference>
<name>C2FUK4_SPHSI</name>
<evidence type="ECO:0000256" key="2">
    <source>
        <dbReference type="ARBA" id="ARBA00023015"/>
    </source>
</evidence>
<keyword evidence="3" id="KW-0238">DNA-binding</keyword>
<dbReference type="Pfam" id="PF03466">
    <property type="entry name" value="LysR_substrate"/>
    <property type="match status" value="1"/>
</dbReference>
<dbReference type="RefSeq" id="WP_003006208.1">
    <property type="nucleotide sequence ID" value="NZ_GG668631.1"/>
</dbReference>
<dbReference type="HOGENOM" id="CLU_039613_6_4_10"/>
<dbReference type="InterPro" id="IPR036388">
    <property type="entry name" value="WH-like_DNA-bd_sf"/>
</dbReference>
<evidence type="ECO:0000256" key="1">
    <source>
        <dbReference type="ARBA" id="ARBA00009437"/>
    </source>
</evidence>
<dbReference type="PANTHER" id="PTHR30346:SF0">
    <property type="entry name" value="HCA OPERON TRANSCRIPTIONAL ACTIVATOR HCAR"/>
    <property type="match status" value="1"/>
</dbReference>
<dbReference type="PANTHER" id="PTHR30346">
    <property type="entry name" value="TRANSCRIPTIONAL DUAL REGULATOR HCAR-RELATED"/>
    <property type="match status" value="1"/>
</dbReference>
<dbReference type="InterPro" id="IPR000847">
    <property type="entry name" value="LysR_HTH_N"/>
</dbReference>
<dbReference type="PRINTS" id="PR00039">
    <property type="entry name" value="HTHLYSR"/>
</dbReference>
<dbReference type="GO" id="GO:0003677">
    <property type="term" value="F:DNA binding"/>
    <property type="evidence" value="ECO:0007669"/>
    <property type="project" value="UniProtKB-KW"/>
</dbReference>
<dbReference type="Proteomes" id="UP000006241">
    <property type="component" value="Unassembled WGS sequence"/>
</dbReference>
<evidence type="ECO:0000313" key="7">
    <source>
        <dbReference type="Proteomes" id="UP000006241"/>
    </source>
</evidence>
<gene>
    <name evidence="6" type="ORF">HMPREF0765_1010</name>
</gene>
<comment type="similarity">
    <text evidence="1">Belongs to the LysR transcriptional regulatory family.</text>
</comment>
<dbReference type="InterPro" id="IPR036390">
    <property type="entry name" value="WH_DNA-bd_sf"/>
</dbReference>
<dbReference type="GO" id="GO:0032993">
    <property type="term" value="C:protein-DNA complex"/>
    <property type="evidence" value="ECO:0007669"/>
    <property type="project" value="TreeGrafter"/>
</dbReference>
<dbReference type="SUPFAM" id="SSF53850">
    <property type="entry name" value="Periplasmic binding protein-like II"/>
    <property type="match status" value="1"/>
</dbReference>
<sequence length="300" mass="34048">MELRHLHYFAILAEELHFGKAAERLFISQPPLSRQIKDLEEELAVILFERNNKRVNLTPAGAYFLKETQDILRLLDNAKIKARQIQDAVSGTFRLGYISSTPKALLARLLKMVKERYPHLHVCLYETSTQKQLTALENGKLDLGIVRTPILSNQLCTRTLLKESFCLATTPDFNANSGKLSELAYVTYSKEYAPEYYRQFVSYCHYLGFDPHVLHECNTMQSILELVASGLGAALVPQSVQNQALHLQICFSALPAVPIYTETVLAFDRESRHPALSAFTAIITEEYKAFYQNIKHLPAL</sequence>
<dbReference type="Gene3D" id="1.10.10.10">
    <property type="entry name" value="Winged helix-like DNA-binding domain superfamily/Winged helix DNA-binding domain"/>
    <property type="match status" value="1"/>
</dbReference>
<organism evidence="6 7">
    <name type="scientific">Sphingobacterium spiritivorum ATCC 33300</name>
    <dbReference type="NCBI Taxonomy" id="525372"/>
    <lineage>
        <taxon>Bacteria</taxon>
        <taxon>Pseudomonadati</taxon>
        <taxon>Bacteroidota</taxon>
        <taxon>Sphingobacteriia</taxon>
        <taxon>Sphingobacteriales</taxon>
        <taxon>Sphingobacteriaceae</taxon>
        <taxon>Sphingobacterium</taxon>
    </lineage>
</organism>
<dbReference type="Gene3D" id="3.40.190.10">
    <property type="entry name" value="Periplasmic binding protein-like II"/>
    <property type="match status" value="2"/>
</dbReference>
<accession>C2FUK4</accession>
<dbReference type="GO" id="GO:0003700">
    <property type="term" value="F:DNA-binding transcription factor activity"/>
    <property type="evidence" value="ECO:0007669"/>
    <property type="project" value="InterPro"/>
</dbReference>
<reference evidence="6 7" key="1">
    <citation type="submission" date="2009-01" db="EMBL/GenBank/DDBJ databases">
        <authorList>
            <person name="Qin X."/>
            <person name="Bachman B."/>
            <person name="Battles P."/>
            <person name="Bell A."/>
            <person name="Bess C."/>
            <person name="Bickham C."/>
            <person name="Chaboub L."/>
            <person name="Chen D."/>
            <person name="Coyle M."/>
            <person name="Deiros D.R."/>
            <person name="Dinh H."/>
            <person name="Forbes L."/>
            <person name="Fowler G."/>
            <person name="Francisco L."/>
            <person name="Fu Q."/>
            <person name="Gubbala S."/>
            <person name="Hale W."/>
            <person name="Han Y."/>
            <person name="Hemphill L."/>
            <person name="Highlander S.K."/>
            <person name="Hirani K."/>
            <person name="Hogues M."/>
            <person name="Jackson L."/>
            <person name="Jakkamsetti A."/>
            <person name="Javaid M."/>
            <person name="Jiang H."/>
            <person name="Korchina V."/>
            <person name="Kovar C."/>
            <person name="Lara F."/>
            <person name="Lee S."/>
            <person name="Mata R."/>
            <person name="Mathew T."/>
            <person name="Moen C."/>
            <person name="Morales K."/>
            <person name="Munidasa M."/>
            <person name="Nazareth L."/>
            <person name="Ngo R."/>
            <person name="Nguyen L."/>
            <person name="Okwuonu G."/>
            <person name="Ongeri F."/>
            <person name="Patil S."/>
            <person name="Petrosino J."/>
            <person name="Pham C."/>
            <person name="Pham P."/>
            <person name="Pu L.-L."/>
            <person name="Puazo M."/>
            <person name="Raj R."/>
            <person name="Reid J."/>
            <person name="Rouhana J."/>
            <person name="Saada N."/>
            <person name="Shang Y."/>
            <person name="Simmons D."/>
            <person name="Thornton R."/>
            <person name="Warren J."/>
            <person name="Weissenberger G."/>
            <person name="Zhang J."/>
            <person name="Zhang L."/>
            <person name="Zhou C."/>
            <person name="Zhu D."/>
            <person name="Muzny D."/>
            <person name="Worley K."/>
            <person name="Gibbs R."/>
        </authorList>
    </citation>
    <scope>NUCLEOTIDE SEQUENCE [LARGE SCALE GENOMIC DNA]</scope>
    <source>
        <strain evidence="6 7">ATCC 33300</strain>
    </source>
</reference>
<dbReference type="InterPro" id="IPR005119">
    <property type="entry name" value="LysR_subst-bd"/>
</dbReference>
<proteinExistence type="inferred from homology"/>
<evidence type="ECO:0000259" key="5">
    <source>
        <dbReference type="PROSITE" id="PS50931"/>
    </source>
</evidence>
<feature type="domain" description="HTH lysR-type" evidence="5">
    <location>
        <begin position="1"/>
        <end position="58"/>
    </location>
</feature>
<dbReference type="AlphaFoldDB" id="C2FUK4"/>
<dbReference type="EMBL" id="ACHB01000024">
    <property type="protein sequence ID" value="EEI93401.1"/>
    <property type="molecule type" value="Genomic_DNA"/>
</dbReference>
<evidence type="ECO:0000313" key="6">
    <source>
        <dbReference type="EMBL" id="EEI93401.1"/>
    </source>
</evidence>
<keyword evidence="4" id="KW-0804">Transcription</keyword>
<dbReference type="Pfam" id="PF00126">
    <property type="entry name" value="HTH_1"/>
    <property type="match status" value="1"/>
</dbReference>
<keyword evidence="2" id="KW-0805">Transcription regulation</keyword>
<dbReference type="FunFam" id="1.10.10.10:FF:000001">
    <property type="entry name" value="LysR family transcriptional regulator"/>
    <property type="match status" value="1"/>
</dbReference>
<evidence type="ECO:0000256" key="3">
    <source>
        <dbReference type="ARBA" id="ARBA00023125"/>
    </source>
</evidence>
<evidence type="ECO:0000256" key="4">
    <source>
        <dbReference type="ARBA" id="ARBA00023163"/>
    </source>
</evidence>
<comment type="caution">
    <text evidence="6">The sequence shown here is derived from an EMBL/GenBank/DDBJ whole genome shotgun (WGS) entry which is preliminary data.</text>
</comment>
<dbReference type="SUPFAM" id="SSF46785">
    <property type="entry name" value="Winged helix' DNA-binding domain"/>
    <property type="match status" value="1"/>
</dbReference>